<protein>
    <submittedName>
        <fullName evidence="3">Copper amine oxidase-like domain-containing protein</fullName>
    </submittedName>
</protein>
<dbReference type="Proteomes" id="UP000235589">
    <property type="component" value="Chromosome"/>
</dbReference>
<sequence>MKKLAGFLAVICVLTSFSQAAFAAAQSIVINGNVAEIPAEMGEIIEQDDRTFVPIRFVSESMNKTVKYDENTNAALILDGSEMYIVQEGSYNIFRISDMGQTVVTPMDTTAFVKQYDGIGGRMYIPLRFLAEAFGYTVGWDEATQTVTIDSPQV</sequence>
<dbReference type="InterPro" id="IPR012854">
    <property type="entry name" value="Cu_amine_oxidase-like_N"/>
</dbReference>
<dbReference type="KEGG" id="mpec:B9O19_01621"/>
<dbReference type="InterPro" id="IPR036582">
    <property type="entry name" value="Mao_N_sf"/>
</dbReference>
<name>A0A2K9P3E3_9FIRM</name>
<dbReference type="GeneID" id="98063011"/>
<dbReference type="Pfam" id="PF07833">
    <property type="entry name" value="Cu_amine_oxidN1"/>
    <property type="match status" value="1"/>
</dbReference>
<dbReference type="OrthoDB" id="9816096at2"/>
<dbReference type="Gene3D" id="3.30.457.10">
    <property type="entry name" value="Copper amine oxidase-like, N-terminal domain"/>
    <property type="match status" value="1"/>
</dbReference>
<feature type="signal peptide" evidence="1">
    <location>
        <begin position="1"/>
        <end position="23"/>
    </location>
</feature>
<organism evidence="3 4">
    <name type="scientific">Monoglobus pectinilyticus</name>
    <dbReference type="NCBI Taxonomy" id="1981510"/>
    <lineage>
        <taxon>Bacteria</taxon>
        <taxon>Bacillati</taxon>
        <taxon>Bacillota</taxon>
        <taxon>Clostridia</taxon>
        <taxon>Monoglobales</taxon>
        <taxon>Monoglobaceae</taxon>
        <taxon>Monoglobus</taxon>
    </lineage>
</organism>
<accession>A0A2K9P3E3</accession>
<evidence type="ECO:0000313" key="4">
    <source>
        <dbReference type="Proteomes" id="UP000235589"/>
    </source>
</evidence>
<proteinExistence type="predicted"/>
<keyword evidence="1" id="KW-0732">Signal</keyword>
<gene>
    <name evidence="3" type="ORF">B9O19_01621</name>
</gene>
<feature type="chain" id="PRO_5014675416" evidence="1">
    <location>
        <begin position="24"/>
        <end position="154"/>
    </location>
</feature>
<evidence type="ECO:0000313" key="3">
    <source>
        <dbReference type="EMBL" id="AUO19777.1"/>
    </source>
</evidence>
<dbReference type="SUPFAM" id="SSF55383">
    <property type="entry name" value="Copper amine oxidase, domain N"/>
    <property type="match status" value="1"/>
</dbReference>
<evidence type="ECO:0000256" key="1">
    <source>
        <dbReference type="SAM" id="SignalP"/>
    </source>
</evidence>
<reference evidence="3 4" key="1">
    <citation type="submission" date="2017-04" db="EMBL/GenBank/DDBJ databases">
        <title>Monoglobus pectinilyticus 14 draft genome.</title>
        <authorList>
            <person name="Kim C."/>
            <person name="Rosendale D.I."/>
            <person name="Kelly W.J."/>
            <person name="Tannock G.W."/>
            <person name="Patchett M.L."/>
            <person name="Jordens J.Z."/>
        </authorList>
    </citation>
    <scope>NUCLEOTIDE SEQUENCE [LARGE SCALE GENOMIC DNA]</scope>
    <source>
        <strain evidence="3 4">14</strain>
    </source>
</reference>
<dbReference type="RefSeq" id="WP_158648957.1">
    <property type="nucleotide sequence ID" value="NZ_CP020991.1"/>
</dbReference>
<keyword evidence="4" id="KW-1185">Reference proteome</keyword>
<dbReference type="AlphaFoldDB" id="A0A2K9P3E3"/>
<dbReference type="EMBL" id="CP020991">
    <property type="protein sequence ID" value="AUO19777.1"/>
    <property type="molecule type" value="Genomic_DNA"/>
</dbReference>
<evidence type="ECO:0000259" key="2">
    <source>
        <dbReference type="Pfam" id="PF07833"/>
    </source>
</evidence>
<feature type="domain" description="Copper amine oxidase-like N-terminal" evidence="2">
    <location>
        <begin position="31"/>
        <end position="149"/>
    </location>
</feature>